<comment type="caution">
    <text evidence="3">The sequence shown here is derived from an EMBL/GenBank/DDBJ whole genome shotgun (WGS) entry which is preliminary data.</text>
</comment>
<evidence type="ECO:0000259" key="2">
    <source>
        <dbReference type="SMART" id="SM00331"/>
    </source>
</evidence>
<dbReference type="Pfam" id="PF07228">
    <property type="entry name" value="SpoIIE"/>
    <property type="match status" value="1"/>
</dbReference>
<dbReference type="SUPFAM" id="SSF55781">
    <property type="entry name" value="GAF domain-like"/>
    <property type="match status" value="1"/>
</dbReference>
<feature type="domain" description="PPM-type phosphatase" evidence="2">
    <location>
        <begin position="203"/>
        <end position="423"/>
    </location>
</feature>
<organism evidence="3 4">
    <name type="scientific">Actinacidiphila acidipaludis</name>
    <dbReference type="NCBI Taxonomy" id="2873382"/>
    <lineage>
        <taxon>Bacteria</taxon>
        <taxon>Bacillati</taxon>
        <taxon>Actinomycetota</taxon>
        <taxon>Actinomycetes</taxon>
        <taxon>Kitasatosporales</taxon>
        <taxon>Streptomycetaceae</taxon>
        <taxon>Actinacidiphila</taxon>
    </lineage>
</organism>
<dbReference type="Proteomes" id="UP000778578">
    <property type="component" value="Unassembled WGS sequence"/>
</dbReference>
<dbReference type="InterPro" id="IPR003018">
    <property type="entry name" value="GAF"/>
</dbReference>
<dbReference type="Pfam" id="PF01590">
    <property type="entry name" value="GAF"/>
    <property type="match status" value="1"/>
</dbReference>
<keyword evidence="1" id="KW-0378">Hydrolase</keyword>
<sequence>MSEQIGSVLDVTHTAEEVTWAAVPRLADLVAVDLLEGVAEGEEPASGPVGSAAVLRRAAVASVTANAPEATYQAGTLMTFHPSTPYADCLATGEPLLIPVLDQAADWLAQDPSRMVKIVEAGVHSLMTIPLRARDVMLGLAHFYRWRLPEPFDDDDLALARDLVGRAAVCVDNARRYTREHQATLALQHSLLPHAGRLRSVAVETATQYLPASGRAGIAGDCFDVLALSGARVGLVVADVAGRGIDAVARAGRLLTAIRTLAGLDLPPEELLAQLSALVVRAVDPEQSGTDPGARGGATCLYAVYDPVTGRCTAASAGHLPPAVARPGRAAQLLDLPIGPPLGVGGIPFEAAEFDLPDDSVIALFTNGLVQDRTSGPDAGLPGLLGALGRAEQPLERLRDQVWEAALRARPPEDDAVLLLARARALPADRVATWELAADPAVVAHARDLARRQVRAWDLAEAEPLTELFVSELVTNAVRYGRGPVRLRMILERSLICEVSDGSSTSPHLCHAASTDEGGRGLFMIAQLAEAWGTRYTPTGKTIWVQQAIRPAQAGDGNVRAGPVHGPD</sequence>
<evidence type="ECO:0000313" key="4">
    <source>
        <dbReference type="Proteomes" id="UP000778578"/>
    </source>
</evidence>
<protein>
    <submittedName>
        <fullName evidence="3">Serine/threonine-protein phosphatase</fullName>
    </submittedName>
</protein>
<dbReference type="CDD" id="cd16936">
    <property type="entry name" value="HATPase_RsbW-like"/>
    <property type="match status" value="1"/>
</dbReference>
<dbReference type="InterPro" id="IPR003594">
    <property type="entry name" value="HATPase_dom"/>
</dbReference>
<dbReference type="Gene3D" id="3.30.450.40">
    <property type="match status" value="1"/>
</dbReference>
<dbReference type="InterPro" id="IPR036457">
    <property type="entry name" value="PPM-type-like_dom_sf"/>
</dbReference>
<reference evidence="3 4" key="1">
    <citation type="submission" date="2021-08" db="EMBL/GenBank/DDBJ databases">
        <title>WGS of actinomycetes from Thailand.</title>
        <authorList>
            <person name="Thawai C."/>
        </authorList>
    </citation>
    <scope>NUCLEOTIDE SEQUENCE [LARGE SCALE GENOMIC DNA]</scope>
    <source>
        <strain evidence="3 4">PLK6-54</strain>
    </source>
</reference>
<dbReference type="PANTHER" id="PTHR43156:SF2">
    <property type="entry name" value="STAGE II SPORULATION PROTEIN E"/>
    <property type="match status" value="1"/>
</dbReference>
<dbReference type="InterPro" id="IPR036890">
    <property type="entry name" value="HATPase_C_sf"/>
</dbReference>
<dbReference type="SMART" id="SM00331">
    <property type="entry name" value="PP2C_SIG"/>
    <property type="match status" value="1"/>
</dbReference>
<dbReference type="Pfam" id="PF13581">
    <property type="entry name" value="HATPase_c_2"/>
    <property type="match status" value="1"/>
</dbReference>
<evidence type="ECO:0000256" key="1">
    <source>
        <dbReference type="ARBA" id="ARBA00022801"/>
    </source>
</evidence>
<gene>
    <name evidence="3" type="ORF">K7862_01750</name>
</gene>
<dbReference type="InterPro" id="IPR029016">
    <property type="entry name" value="GAF-like_dom_sf"/>
</dbReference>
<proteinExistence type="predicted"/>
<dbReference type="PANTHER" id="PTHR43156">
    <property type="entry name" value="STAGE II SPORULATION PROTEIN E-RELATED"/>
    <property type="match status" value="1"/>
</dbReference>
<accession>A0ABS7Q0U6</accession>
<dbReference type="Gene3D" id="3.30.565.10">
    <property type="entry name" value="Histidine kinase-like ATPase, C-terminal domain"/>
    <property type="match status" value="1"/>
</dbReference>
<dbReference type="RefSeq" id="WP_222959631.1">
    <property type="nucleotide sequence ID" value="NZ_JAINZZ010000001.1"/>
</dbReference>
<dbReference type="InterPro" id="IPR052016">
    <property type="entry name" value="Bact_Sigma-Reg"/>
</dbReference>
<name>A0ABS7Q0U6_9ACTN</name>
<evidence type="ECO:0000313" key="3">
    <source>
        <dbReference type="EMBL" id="MBY8876364.1"/>
    </source>
</evidence>
<keyword evidence="4" id="KW-1185">Reference proteome</keyword>
<dbReference type="EMBL" id="JAINZZ010000001">
    <property type="protein sequence ID" value="MBY8876364.1"/>
    <property type="molecule type" value="Genomic_DNA"/>
</dbReference>
<dbReference type="Gene3D" id="3.60.40.10">
    <property type="entry name" value="PPM-type phosphatase domain"/>
    <property type="match status" value="1"/>
</dbReference>
<dbReference type="InterPro" id="IPR001932">
    <property type="entry name" value="PPM-type_phosphatase-like_dom"/>
</dbReference>